<feature type="region of interest" description="Disordered" evidence="6">
    <location>
        <begin position="1"/>
        <end position="61"/>
    </location>
</feature>
<dbReference type="InterPro" id="IPR036259">
    <property type="entry name" value="MFS_trans_sf"/>
</dbReference>
<keyword evidence="9" id="KW-1185">Reference proteome</keyword>
<feature type="region of interest" description="Disordered" evidence="6">
    <location>
        <begin position="318"/>
        <end position="347"/>
    </location>
</feature>
<feature type="compositionally biased region" description="Polar residues" evidence="6">
    <location>
        <begin position="22"/>
        <end position="32"/>
    </location>
</feature>
<comment type="subcellular location">
    <subcellularLocation>
        <location evidence="1">Membrane</location>
        <topology evidence="1">Multi-pass membrane protein</topology>
    </subcellularLocation>
</comment>
<evidence type="ECO:0000256" key="6">
    <source>
        <dbReference type="SAM" id="MobiDB-lite"/>
    </source>
</evidence>
<reference evidence="8 9" key="1">
    <citation type="submission" date="2024-04" db="EMBL/GenBank/DDBJ databases">
        <title>Phyllosticta paracitricarpa is synonymous to the EU quarantine fungus P. citricarpa based on phylogenomic analyses.</title>
        <authorList>
            <consortium name="Lawrence Berkeley National Laboratory"/>
            <person name="Van Ingen-Buijs V.A."/>
            <person name="Van Westerhoven A.C."/>
            <person name="Haridas S."/>
            <person name="Skiadas P."/>
            <person name="Martin F."/>
            <person name="Groenewald J.Z."/>
            <person name="Crous P.W."/>
            <person name="Seidl M.F."/>
        </authorList>
    </citation>
    <scope>NUCLEOTIDE SEQUENCE [LARGE SCALE GENOMIC DNA]</scope>
    <source>
        <strain evidence="8 9">CBS 123371</strain>
    </source>
</reference>
<evidence type="ECO:0000256" key="5">
    <source>
        <dbReference type="ARBA" id="ARBA00023136"/>
    </source>
</evidence>
<dbReference type="SUPFAM" id="SSF103473">
    <property type="entry name" value="MFS general substrate transporter"/>
    <property type="match status" value="1"/>
</dbReference>
<evidence type="ECO:0000313" key="8">
    <source>
        <dbReference type="EMBL" id="KAK7514668.1"/>
    </source>
</evidence>
<comment type="similarity">
    <text evidence="2">Belongs to the major facilitator superfamily.</text>
</comment>
<organism evidence="8 9">
    <name type="scientific">Phyllosticta citriasiana</name>
    <dbReference type="NCBI Taxonomy" id="595635"/>
    <lineage>
        <taxon>Eukaryota</taxon>
        <taxon>Fungi</taxon>
        <taxon>Dikarya</taxon>
        <taxon>Ascomycota</taxon>
        <taxon>Pezizomycotina</taxon>
        <taxon>Dothideomycetes</taxon>
        <taxon>Dothideomycetes incertae sedis</taxon>
        <taxon>Botryosphaeriales</taxon>
        <taxon>Phyllostictaceae</taxon>
        <taxon>Phyllosticta</taxon>
    </lineage>
</organism>
<keyword evidence="4 7" id="KW-1133">Transmembrane helix</keyword>
<accession>A0ABR1KJ23</accession>
<evidence type="ECO:0000313" key="9">
    <source>
        <dbReference type="Proteomes" id="UP001363622"/>
    </source>
</evidence>
<sequence>MDEPHVLPSISESEQQEDLPTYPNTVGSSPSLIQADVRDWKGSGTTPPSTGPTSTPPERAGDLAISQVDPQVPQTTEQGLPTAEGVIPVSQTTTAREQERRAARLRKTTSDPRYRSALATGQTNKQLWRSTVIRPTSMAIFSPVLVFICVYTALAYGILYILSQRSLIGLAAVGKASDGILRRKMAAGIAIRSEDRLDLRITVPTSLLLPAGVFLYGWSADQKVQWIFPMIGTTVANMGMIVVFICIQTYLVDAFTRYAASANAANMVDAEMAPPSASSLLSLPRELRDIIYTHVFSDPVGLRYEYGTGRLIPASIGCSTPSGSPSAKPLSPHESGGNHDNETPTEEGQNFWAIRCVNRQLRNETAFLPLSSNAVVFDNLHLSTRGRIPRPNYRKYFNRWDTEFSEEPASPRDDMVAKPIAARVRSFLSRTSPAQRARLRRMAVVELRPLGHVGALYDVLDEFGVGLGGGGGGSSSGVELSLVIVPSVIGTFEFERHFVTQMRRCLVAKWFMQSRHRVRFELDEGFDGLEDWIRCEFPTQVSDVLQRFLVAQVRVLRLLAGCLDGKQVDEGKLAAIEAADDF</sequence>
<feature type="transmembrane region" description="Helical" evidence="7">
    <location>
        <begin position="226"/>
        <end position="247"/>
    </location>
</feature>
<dbReference type="PANTHER" id="PTHR23502:SF68">
    <property type="entry name" value="MULTIDRUG TRANSPORTER, PUTATIVE (AFU_ORTHOLOGUE AFUA_3G01120)-RELATED"/>
    <property type="match status" value="1"/>
</dbReference>
<evidence type="ECO:0000256" key="1">
    <source>
        <dbReference type="ARBA" id="ARBA00004141"/>
    </source>
</evidence>
<dbReference type="Proteomes" id="UP001363622">
    <property type="component" value="Unassembled WGS sequence"/>
</dbReference>
<proteinExistence type="inferred from homology"/>
<keyword evidence="3 7" id="KW-0812">Transmembrane</keyword>
<evidence type="ECO:0000256" key="3">
    <source>
        <dbReference type="ARBA" id="ARBA00022692"/>
    </source>
</evidence>
<feature type="transmembrane region" description="Helical" evidence="7">
    <location>
        <begin position="140"/>
        <end position="162"/>
    </location>
</feature>
<dbReference type="PANTHER" id="PTHR23502">
    <property type="entry name" value="MAJOR FACILITATOR SUPERFAMILY"/>
    <property type="match status" value="1"/>
</dbReference>
<evidence type="ECO:0000256" key="2">
    <source>
        <dbReference type="ARBA" id="ARBA00008335"/>
    </source>
</evidence>
<gene>
    <name evidence="8" type="ORF">IWZ03DRAFT_416056</name>
</gene>
<evidence type="ECO:0000256" key="7">
    <source>
        <dbReference type="SAM" id="Phobius"/>
    </source>
</evidence>
<protein>
    <submittedName>
        <fullName evidence="8">Uncharacterized protein</fullName>
    </submittedName>
</protein>
<keyword evidence="5 7" id="KW-0472">Membrane</keyword>
<comment type="caution">
    <text evidence="8">The sequence shown here is derived from an EMBL/GenBank/DDBJ whole genome shotgun (WGS) entry which is preliminary data.</text>
</comment>
<feature type="transmembrane region" description="Helical" evidence="7">
    <location>
        <begin position="201"/>
        <end position="220"/>
    </location>
</feature>
<feature type="compositionally biased region" description="Low complexity" evidence="6">
    <location>
        <begin position="42"/>
        <end position="57"/>
    </location>
</feature>
<dbReference type="EMBL" id="JBBPHU010000008">
    <property type="protein sequence ID" value="KAK7514668.1"/>
    <property type="molecule type" value="Genomic_DNA"/>
</dbReference>
<evidence type="ECO:0000256" key="4">
    <source>
        <dbReference type="ARBA" id="ARBA00022989"/>
    </source>
</evidence>
<name>A0ABR1KJ23_9PEZI</name>